<dbReference type="STRING" id="988821.SAMN05421867_12146"/>
<evidence type="ECO:0000256" key="1">
    <source>
        <dbReference type="SAM" id="Phobius"/>
    </source>
</evidence>
<proteinExistence type="predicted"/>
<dbReference type="RefSeq" id="WP_090034934.1">
    <property type="nucleotide sequence ID" value="NZ_BONM01000014.1"/>
</dbReference>
<accession>A0A1I1AS36</accession>
<gene>
    <name evidence="2" type="ORF">SAMN05421867_12146</name>
</gene>
<evidence type="ECO:0000313" key="2">
    <source>
        <dbReference type="EMBL" id="SFB40322.1"/>
    </source>
</evidence>
<dbReference type="EMBL" id="FOKA01000021">
    <property type="protein sequence ID" value="SFB40322.1"/>
    <property type="molecule type" value="Genomic_DNA"/>
</dbReference>
<keyword evidence="1" id="KW-0472">Membrane</keyword>
<name>A0A1I1AS36_9CELL</name>
<sequence length="63" mass="6843">MIRKLRTTTTRLQDRISRLKGDRPNDEGASSVEYVLLTVLGIVIAGLIAVAVTAFVNGQIALF</sequence>
<reference evidence="2 3" key="1">
    <citation type="submission" date="2016-10" db="EMBL/GenBank/DDBJ databases">
        <authorList>
            <person name="de Groot N.N."/>
        </authorList>
    </citation>
    <scope>NUCLEOTIDE SEQUENCE [LARGE SCALE GENOMIC DNA]</scope>
    <source>
        <strain evidence="2 3">CGMCC 4.6945</strain>
    </source>
</reference>
<keyword evidence="1" id="KW-1133">Transmembrane helix</keyword>
<organism evidence="2 3">
    <name type="scientific">Cellulomonas marina</name>
    <dbReference type="NCBI Taxonomy" id="988821"/>
    <lineage>
        <taxon>Bacteria</taxon>
        <taxon>Bacillati</taxon>
        <taxon>Actinomycetota</taxon>
        <taxon>Actinomycetes</taxon>
        <taxon>Micrococcales</taxon>
        <taxon>Cellulomonadaceae</taxon>
        <taxon>Cellulomonas</taxon>
    </lineage>
</organism>
<keyword evidence="3" id="KW-1185">Reference proteome</keyword>
<dbReference type="AlphaFoldDB" id="A0A1I1AS36"/>
<keyword evidence="1" id="KW-0812">Transmembrane</keyword>
<feature type="transmembrane region" description="Helical" evidence="1">
    <location>
        <begin position="34"/>
        <end position="56"/>
    </location>
</feature>
<protein>
    <submittedName>
        <fullName evidence="2">Uncharacterized protein</fullName>
    </submittedName>
</protein>
<evidence type="ECO:0000313" key="3">
    <source>
        <dbReference type="Proteomes" id="UP000199012"/>
    </source>
</evidence>
<dbReference type="Proteomes" id="UP000199012">
    <property type="component" value="Unassembled WGS sequence"/>
</dbReference>